<dbReference type="InParanoid" id="Q3AFJ9"/>
<evidence type="ECO:0000313" key="12">
    <source>
        <dbReference type="Proteomes" id="UP000002706"/>
    </source>
</evidence>
<keyword evidence="5 8" id="KW-0547">Nucleotide-binding</keyword>
<keyword evidence="2 8" id="KW-0963">Cytoplasm</keyword>
<comment type="catalytic activity">
    <reaction evidence="7 8">
        <text>cytidine(34) in tRNA(Ile2) + L-lysine + ATP = lysidine(34) in tRNA(Ile2) + AMP + diphosphate + H(+)</text>
        <dbReference type="Rhea" id="RHEA:43744"/>
        <dbReference type="Rhea" id="RHEA-COMP:10625"/>
        <dbReference type="Rhea" id="RHEA-COMP:10670"/>
        <dbReference type="ChEBI" id="CHEBI:15378"/>
        <dbReference type="ChEBI" id="CHEBI:30616"/>
        <dbReference type="ChEBI" id="CHEBI:32551"/>
        <dbReference type="ChEBI" id="CHEBI:33019"/>
        <dbReference type="ChEBI" id="CHEBI:82748"/>
        <dbReference type="ChEBI" id="CHEBI:83665"/>
        <dbReference type="ChEBI" id="CHEBI:456215"/>
        <dbReference type="EC" id="6.3.4.19"/>
    </reaction>
</comment>
<dbReference type="PANTHER" id="PTHR43033:SF1">
    <property type="entry name" value="TRNA(ILE)-LYSIDINE SYNTHASE-RELATED"/>
    <property type="match status" value="1"/>
</dbReference>
<protein>
    <recommendedName>
        <fullName evidence="8">tRNA(Ile)-lysidine synthase</fullName>
        <ecNumber evidence="8">6.3.4.19</ecNumber>
    </recommendedName>
    <alternativeName>
        <fullName evidence="8">tRNA(Ile)-2-lysyl-cytidine synthase</fullName>
    </alternativeName>
    <alternativeName>
        <fullName evidence="8">tRNA(Ile)-lysidine synthetase</fullName>
    </alternativeName>
</protein>
<evidence type="ECO:0000256" key="5">
    <source>
        <dbReference type="ARBA" id="ARBA00022741"/>
    </source>
</evidence>
<dbReference type="CDD" id="cd01992">
    <property type="entry name" value="TilS_N"/>
    <property type="match status" value="1"/>
</dbReference>
<dbReference type="InterPro" id="IPR014729">
    <property type="entry name" value="Rossmann-like_a/b/a_fold"/>
</dbReference>
<evidence type="ECO:0000256" key="6">
    <source>
        <dbReference type="ARBA" id="ARBA00022840"/>
    </source>
</evidence>
<evidence type="ECO:0000256" key="7">
    <source>
        <dbReference type="ARBA" id="ARBA00048539"/>
    </source>
</evidence>
<dbReference type="HOGENOM" id="CLU_018869_0_1_9"/>
<evidence type="ECO:0000313" key="11">
    <source>
        <dbReference type="EMBL" id="ABB14592.1"/>
    </source>
</evidence>
<dbReference type="InterPro" id="IPR012795">
    <property type="entry name" value="tRNA_Ile_lys_synt_N"/>
</dbReference>
<feature type="domain" description="Lysidine-tRNA(Ile) synthetase C-terminal" evidence="10">
    <location>
        <begin position="370"/>
        <end position="439"/>
    </location>
</feature>
<keyword evidence="12" id="KW-1185">Reference proteome</keyword>
<feature type="binding site" evidence="8">
    <location>
        <begin position="29"/>
        <end position="34"/>
    </location>
    <ligand>
        <name>ATP</name>
        <dbReference type="ChEBI" id="CHEBI:30616"/>
    </ligand>
</feature>
<accession>Q3AFJ9</accession>
<dbReference type="InterPro" id="IPR012796">
    <property type="entry name" value="Lysidine-tRNA-synth_C"/>
</dbReference>
<gene>
    <name evidence="8 11" type="primary">tilS</name>
    <name evidence="11" type="ordered locus">CHY_0213</name>
</gene>
<dbReference type="NCBIfam" id="TIGR02433">
    <property type="entry name" value="lysidine_TilS_C"/>
    <property type="match status" value="1"/>
</dbReference>
<dbReference type="GO" id="GO:0005737">
    <property type="term" value="C:cytoplasm"/>
    <property type="evidence" value="ECO:0007669"/>
    <property type="project" value="UniProtKB-SubCell"/>
</dbReference>
<dbReference type="STRING" id="246194.CHY_0213"/>
<evidence type="ECO:0000259" key="10">
    <source>
        <dbReference type="SMART" id="SM00977"/>
    </source>
</evidence>
<evidence type="ECO:0000256" key="2">
    <source>
        <dbReference type="ARBA" id="ARBA00022490"/>
    </source>
</evidence>
<dbReference type="GO" id="GO:0032267">
    <property type="term" value="F:tRNA(Ile)-lysidine synthase activity"/>
    <property type="evidence" value="ECO:0007669"/>
    <property type="project" value="UniProtKB-EC"/>
</dbReference>
<dbReference type="KEGG" id="chy:CHY_0213"/>
<dbReference type="GO" id="GO:0005524">
    <property type="term" value="F:ATP binding"/>
    <property type="evidence" value="ECO:0007669"/>
    <property type="project" value="UniProtKB-UniRule"/>
</dbReference>
<evidence type="ECO:0000256" key="1">
    <source>
        <dbReference type="ARBA" id="ARBA00004496"/>
    </source>
</evidence>
<dbReference type="InterPro" id="IPR015262">
    <property type="entry name" value="tRNA_Ile_lys_synt_subst-bd"/>
</dbReference>
<dbReference type="SMART" id="SM00977">
    <property type="entry name" value="TilS_C"/>
    <property type="match status" value="1"/>
</dbReference>
<evidence type="ECO:0000256" key="8">
    <source>
        <dbReference type="HAMAP-Rule" id="MF_01161"/>
    </source>
</evidence>
<keyword evidence="3 8" id="KW-0436">Ligase</keyword>
<feature type="coiled-coil region" evidence="9">
    <location>
        <begin position="82"/>
        <end position="109"/>
    </location>
</feature>
<evidence type="ECO:0000256" key="3">
    <source>
        <dbReference type="ARBA" id="ARBA00022598"/>
    </source>
</evidence>
<evidence type="ECO:0000256" key="9">
    <source>
        <dbReference type="SAM" id="Coils"/>
    </source>
</evidence>
<comment type="similarity">
    <text evidence="8">Belongs to the tRNA(Ile)-lysidine synthase family.</text>
</comment>
<proteinExistence type="inferred from homology"/>
<keyword evidence="4 8" id="KW-0819">tRNA processing</keyword>
<dbReference type="Pfam" id="PF01171">
    <property type="entry name" value="ATP_bind_3"/>
    <property type="match status" value="1"/>
</dbReference>
<dbReference type="Gene3D" id="3.40.50.620">
    <property type="entry name" value="HUPs"/>
    <property type="match status" value="1"/>
</dbReference>
<dbReference type="NCBIfam" id="TIGR02432">
    <property type="entry name" value="lysidine_TilS_N"/>
    <property type="match status" value="1"/>
</dbReference>
<dbReference type="Gene3D" id="1.20.59.20">
    <property type="match status" value="1"/>
</dbReference>
<dbReference type="SUPFAM" id="SSF82829">
    <property type="entry name" value="MesJ substrate recognition domain-like"/>
    <property type="match status" value="1"/>
</dbReference>
<comment type="function">
    <text evidence="8">Ligates lysine onto the cytidine present at position 34 of the AUA codon-specific tRNA(Ile) that contains the anticodon CAU, in an ATP-dependent manner. Cytidine is converted to lysidine, thus changing the amino acid specificity of the tRNA from methionine to isoleucine.</text>
</comment>
<dbReference type="SUPFAM" id="SSF52402">
    <property type="entry name" value="Adenine nucleotide alpha hydrolases-like"/>
    <property type="match status" value="1"/>
</dbReference>
<dbReference type="eggNOG" id="COG0037">
    <property type="taxonomic scope" value="Bacteria"/>
</dbReference>
<dbReference type="AlphaFoldDB" id="Q3AFJ9"/>
<dbReference type="HAMAP" id="MF_01161">
    <property type="entry name" value="tRNA_Ile_lys_synt"/>
    <property type="match status" value="1"/>
</dbReference>
<keyword evidence="9" id="KW-0175">Coiled coil</keyword>
<keyword evidence="6 8" id="KW-0067">ATP-binding</keyword>
<dbReference type="InterPro" id="IPR011063">
    <property type="entry name" value="TilS/TtcA_N"/>
</dbReference>
<dbReference type="Pfam" id="PF11734">
    <property type="entry name" value="TilS_C"/>
    <property type="match status" value="1"/>
</dbReference>
<dbReference type="SUPFAM" id="SSF56037">
    <property type="entry name" value="PheT/TilS domain"/>
    <property type="match status" value="1"/>
</dbReference>
<comment type="subcellular location">
    <subcellularLocation>
        <location evidence="1 8">Cytoplasm</location>
    </subcellularLocation>
</comment>
<dbReference type="EC" id="6.3.4.19" evidence="8"/>
<dbReference type="GO" id="GO:0006400">
    <property type="term" value="P:tRNA modification"/>
    <property type="evidence" value="ECO:0007669"/>
    <property type="project" value="UniProtKB-UniRule"/>
</dbReference>
<reference evidence="11 12" key="1">
    <citation type="journal article" date="2005" name="PLoS Genet.">
        <title>Life in hot carbon monoxide: the complete genome sequence of Carboxydothermus hydrogenoformans Z-2901.</title>
        <authorList>
            <person name="Wu M."/>
            <person name="Ren Q."/>
            <person name="Durkin A.S."/>
            <person name="Daugherty S.C."/>
            <person name="Brinkac L.M."/>
            <person name="Dodson R.J."/>
            <person name="Madupu R."/>
            <person name="Sullivan S.A."/>
            <person name="Kolonay J.F."/>
            <person name="Haft D.H."/>
            <person name="Nelson W.C."/>
            <person name="Tallon L.J."/>
            <person name="Jones K.M."/>
            <person name="Ulrich L.E."/>
            <person name="Gonzalez J.M."/>
            <person name="Zhulin I.B."/>
            <person name="Robb F.T."/>
            <person name="Eisen J.A."/>
        </authorList>
    </citation>
    <scope>NUCLEOTIDE SEQUENCE [LARGE SCALE GENOMIC DNA]</scope>
    <source>
        <strain evidence="12">ATCC BAA-161 / DSM 6008 / Z-2901</strain>
    </source>
</reference>
<sequence>MNGLYAKFVKTVQKYQMINPGEKVVVGVSGGPDSMALLFCLLKYREEVDFSLEVVHVNHGLRGRESDLDEELVLDFTRKYGINFHVKKLDDLKDLRENLQAVARQKRYEFFYEVLEKTGADKIALAHTASDVAETVMMNILRGAGTEGLCGIWPVRDRIIRPLYTVFRREVMSFVERKNIPYRVDSSNLVPKYLRNKVRLKLFPFINEEFATDIEERLFNLALIKQEENQVLDNYLNKLWQEAFVKEGQYLKVPVLQNLSRAEAGLLLRKFWEQATGSKRDLYQEHIENLLAFCNDIKGTRYFLLPRGMRAKLSYGKLFLEKNLWQPKVSFGYELIPPGSLEIPEAGKKITLTPAFNGKFDLFLAKSSGVIVRNRRPGDRFTFRGHTKKLKEWLIEQKIPRDIRDRLLIIEVNGQIAWVEGLGTGDLFKNSKDSDLIPFAVNLELLKSC</sequence>
<dbReference type="Pfam" id="PF09179">
    <property type="entry name" value="TilS"/>
    <property type="match status" value="1"/>
</dbReference>
<evidence type="ECO:0000256" key="4">
    <source>
        <dbReference type="ARBA" id="ARBA00022694"/>
    </source>
</evidence>
<name>Q3AFJ9_CARHZ</name>
<dbReference type="InterPro" id="IPR012094">
    <property type="entry name" value="tRNA_Ile_lys_synt"/>
</dbReference>
<dbReference type="FunCoup" id="Q3AFJ9">
    <property type="interactions" value="132"/>
</dbReference>
<dbReference type="PANTHER" id="PTHR43033">
    <property type="entry name" value="TRNA(ILE)-LYSIDINE SYNTHASE-RELATED"/>
    <property type="match status" value="1"/>
</dbReference>
<dbReference type="EMBL" id="CP000141">
    <property type="protein sequence ID" value="ABB14592.1"/>
    <property type="molecule type" value="Genomic_DNA"/>
</dbReference>
<organism evidence="11 12">
    <name type="scientific">Carboxydothermus hydrogenoformans (strain ATCC BAA-161 / DSM 6008 / Z-2901)</name>
    <dbReference type="NCBI Taxonomy" id="246194"/>
    <lineage>
        <taxon>Bacteria</taxon>
        <taxon>Bacillati</taxon>
        <taxon>Bacillota</taxon>
        <taxon>Clostridia</taxon>
        <taxon>Thermoanaerobacterales</taxon>
        <taxon>Thermoanaerobacteraceae</taxon>
        <taxon>Carboxydothermus</taxon>
    </lineage>
</organism>
<dbReference type="Proteomes" id="UP000002706">
    <property type="component" value="Chromosome"/>
</dbReference>
<comment type="domain">
    <text evidence="8">The N-terminal region contains the highly conserved SGGXDS motif, predicted to be a P-loop motif involved in ATP binding.</text>
</comment>